<gene>
    <name evidence="1" type="ORF">KUCAC02_006877</name>
</gene>
<sequence length="100" mass="11683">MSAGNKVIELQLQMRQNAEDLQSYMSELQSWETDIKKRDEELRTGGLQQDQKEHHFKAWSPEKQVQPTNKSREEETRVGTVMHYNHKAEQQTQLAKSKAA</sequence>
<protein>
    <submittedName>
        <fullName evidence="1">Uncharacterized protein</fullName>
    </submittedName>
</protein>
<name>A0ACB9VUU8_CHAAC</name>
<evidence type="ECO:0000313" key="2">
    <source>
        <dbReference type="Proteomes" id="UP001057452"/>
    </source>
</evidence>
<dbReference type="EMBL" id="CM043807">
    <property type="protein sequence ID" value="KAI4803326.1"/>
    <property type="molecule type" value="Genomic_DNA"/>
</dbReference>
<evidence type="ECO:0000313" key="1">
    <source>
        <dbReference type="EMBL" id="KAI4803326.1"/>
    </source>
</evidence>
<comment type="caution">
    <text evidence="1">The sequence shown here is derived from an EMBL/GenBank/DDBJ whole genome shotgun (WGS) entry which is preliminary data.</text>
</comment>
<accession>A0ACB9VUU8</accession>
<organism evidence="1 2">
    <name type="scientific">Chaenocephalus aceratus</name>
    <name type="common">Blackfin icefish</name>
    <name type="synonym">Chaenichthys aceratus</name>
    <dbReference type="NCBI Taxonomy" id="36190"/>
    <lineage>
        <taxon>Eukaryota</taxon>
        <taxon>Metazoa</taxon>
        <taxon>Chordata</taxon>
        <taxon>Craniata</taxon>
        <taxon>Vertebrata</taxon>
        <taxon>Euteleostomi</taxon>
        <taxon>Actinopterygii</taxon>
        <taxon>Neopterygii</taxon>
        <taxon>Teleostei</taxon>
        <taxon>Neoteleostei</taxon>
        <taxon>Acanthomorphata</taxon>
        <taxon>Eupercaria</taxon>
        <taxon>Perciformes</taxon>
        <taxon>Notothenioidei</taxon>
        <taxon>Channichthyidae</taxon>
        <taxon>Chaenocephalus</taxon>
    </lineage>
</organism>
<reference evidence="1" key="1">
    <citation type="submission" date="2022-05" db="EMBL/GenBank/DDBJ databases">
        <title>Chromosome-level genome of Chaenocephalus aceratus.</title>
        <authorList>
            <person name="Park H."/>
        </authorList>
    </citation>
    <scope>NUCLEOTIDE SEQUENCE</scope>
    <source>
        <strain evidence="1">KU_202001</strain>
    </source>
</reference>
<dbReference type="Proteomes" id="UP001057452">
    <property type="component" value="Chromosome 23"/>
</dbReference>
<proteinExistence type="predicted"/>
<keyword evidence="2" id="KW-1185">Reference proteome</keyword>